<dbReference type="InterPro" id="IPR050742">
    <property type="entry name" value="Helicase_Restrict-Modif_Enz"/>
</dbReference>
<organism evidence="3 4">
    <name type="scientific">Xylanibacter brevis</name>
    <dbReference type="NCBI Taxonomy" id="83231"/>
    <lineage>
        <taxon>Bacteria</taxon>
        <taxon>Pseudomonadati</taxon>
        <taxon>Bacteroidota</taxon>
        <taxon>Bacteroidia</taxon>
        <taxon>Bacteroidales</taxon>
        <taxon>Prevotellaceae</taxon>
        <taxon>Xylanibacter</taxon>
    </lineage>
</organism>
<dbReference type="PROSITE" id="PS51192">
    <property type="entry name" value="HELICASE_ATP_BIND_1"/>
    <property type="match status" value="1"/>
</dbReference>
<reference evidence="3 4" key="1">
    <citation type="submission" date="2020-12" db="EMBL/GenBank/DDBJ databases">
        <title>Whole genome sequences of gut porcine anaerobes.</title>
        <authorList>
            <person name="Kubasova T."/>
            <person name="Jahodarova E."/>
            <person name="Rychlik I."/>
        </authorList>
    </citation>
    <scope>NUCLEOTIDE SEQUENCE [LARGE SCALE GENOMIC DNA]</scope>
    <source>
        <strain evidence="3 4">An925</strain>
    </source>
</reference>
<dbReference type="InterPro" id="IPR014001">
    <property type="entry name" value="Helicase_ATP-bd"/>
</dbReference>
<name>A0ABS9CHK2_9BACT</name>
<dbReference type="Gene3D" id="3.90.1570.30">
    <property type="match status" value="1"/>
</dbReference>
<evidence type="ECO:0000313" key="4">
    <source>
        <dbReference type="Proteomes" id="UP001200470"/>
    </source>
</evidence>
<keyword evidence="3" id="KW-0067">ATP-binding</keyword>
<evidence type="ECO:0000313" key="3">
    <source>
        <dbReference type="EMBL" id="MCF2564538.1"/>
    </source>
</evidence>
<evidence type="ECO:0000256" key="1">
    <source>
        <dbReference type="SAM" id="MobiDB-lite"/>
    </source>
</evidence>
<feature type="region of interest" description="Disordered" evidence="1">
    <location>
        <begin position="271"/>
        <end position="291"/>
    </location>
</feature>
<dbReference type="Gene3D" id="3.40.50.300">
    <property type="entry name" value="P-loop containing nucleotide triphosphate hydrolases"/>
    <property type="match status" value="2"/>
</dbReference>
<keyword evidence="3" id="KW-0547">Nucleotide-binding</keyword>
<proteinExistence type="predicted"/>
<dbReference type="Pfam" id="PF08463">
    <property type="entry name" value="EcoEI_R_C"/>
    <property type="match status" value="1"/>
</dbReference>
<gene>
    <name evidence="3" type="ORF">I6E12_10500</name>
</gene>
<dbReference type="PANTHER" id="PTHR47396">
    <property type="entry name" value="TYPE I RESTRICTION ENZYME ECOKI R PROTEIN"/>
    <property type="match status" value="1"/>
</dbReference>
<keyword evidence="3" id="KW-0378">Hydrolase</keyword>
<dbReference type="SMART" id="SM00487">
    <property type="entry name" value="DEXDc"/>
    <property type="match status" value="1"/>
</dbReference>
<evidence type="ECO:0000259" key="2">
    <source>
        <dbReference type="PROSITE" id="PS51192"/>
    </source>
</evidence>
<keyword evidence="3" id="KW-0347">Helicase</keyword>
<dbReference type="InterPro" id="IPR027417">
    <property type="entry name" value="P-loop_NTPase"/>
</dbReference>
<dbReference type="PANTHER" id="PTHR47396:SF1">
    <property type="entry name" value="ATP-DEPENDENT HELICASE IRC3-RELATED"/>
    <property type="match status" value="1"/>
</dbReference>
<dbReference type="RefSeq" id="WP_301638499.1">
    <property type="nucleotide sequence ID" value="NZ_JADYTN010000027.1"/>
</dbReference>
<feature type="domain" description="Helicase ATP-binding" evidence="2">
    <location>
        <begin position="167"/>
        <end position="353"/>
    </location>
</feature>
<sequence>MTPEEKARVKIDRMFAEAGWIVVNRDEYVPTMNAVAIREALLKGNLEADYFLMINGKACGVLEAKREEIDVASGMVSDQVATYAKKVPNYYQAWQNPLPLLYKSNAKVVDFQDYRKSNVEWYEINRIHTPKEIVDMLGIDDPFAGLPLLNSKGLRACQFEAITELEKSFRTGQNRALMVLATGAGKTYTACLAAYRMLAYTPMRRILFLVDRNNLGKQAEGEFGTFRLTENGEAFNTIYTVNRLKSSTIPKDSNVVISTIQRLFSLLKGEEIDDNDDDDTDDTTGEVTLPDNPNLPHDYFDMIVIDECHRSIYGNWRKVLEYFDTARLIGLTATPIPETMAFFNNNRIVNYTLEKSIVDGVNVDNRVYRIKTEATENGGAIMQGEHVKVETRYTGKTEEIIIKETKDYSKTELNRSIVNPSQIKLILTTYRDAVYTEMFNDPQREPQFEYLPKTLIFALNEAHATNIVNIAKDVFGEVCPNADMDRYVQKITYSSGDSDELIRQFRNDRDFRIAVTCTLVATGTDVKPLEVVMFMRDVESEPLYIQMKGRGVRTIGDEQLRNVTPNAVSKDCFFLVDAVGVTEHTMSIPEQGEGPDTEVITLKVLLERIAHGNLPDMYIKRLASTLARLHNKADGEQRAEFERLAHDSMDAIASRIYNALESGELPPFSDINEPNNERKGLVAPVANHADARKYILILAAGFVSTLMPGEDTLISKGFSVEEAKDTTSAFEQYCHDHQDEIEALRILYNQNGEPITYSMLKDLENKLKMENNKFSAKQLWNSYAIVSPDHVRRAAKKEESDALTNIIQLVRYAFRQIERLDCVCTTARQYFNLWCGQWHRDISDRQKQLMSEVVDYIAANGACTVRDIRDDDKTQAAQMIRAFGSMQKADEALLSLFNFVVLRKTA</sequence>
<dbReference type="InterPro" id="IPR006935">
    <property type="entry name" value="Helicase/UvrB_N"/>
</dbReference>
<dbReference type="GO" id="GO:0004386">
    <property type="term" value="F:helicase activity"/>
    <property type="evidence" value="ECO:0007669"/>
    <property type="project" value="UniProtKB-KW"/>
</dbReference>
<protein>
    <submittedName>
        <fullName evidence="3">DEAD/DEAH box helicase family protein</fullName>
    </submittedName>
</protein>
<comment type="caution">
    <text evidence="3">The sequence shown here is derived from an EMBL/GenBank/DDBJ whole genome shotgun (WGS) entry which is preliminary data.</text>
</comment>
<dbReference type="CDD" id="cd18032">
    <property type="entry name" value="DEXHc_RE_I_III_res"/>
    <property type="match status" value="1"/>
</dbReference>
<dbReference type="SUPFAM" id="SSF52540">
    <property type="entry name" value="P-loop containing nucleoside triphosphate hydrolases"/>
    <property type="match status" value="2"/>
</dbReference>
<dbReference type="InterPro" id="IPR013670">
    <property type="entry name" value="EcoEI_R_C_dom"/>
</dbReference>
<feature type="compositionally biased region" description="Acidic residues" evidence="1">
    <location>
        <begin position="271"/>
        <end position="284"/>
    </location>
</feature>
<dbReference type="EMBL" id="JADYTN010000027">
    <property type="protein sequence ID" value="MCF2564538.1"/>
    <property type="molecule type" value="Genomic_DNA"/>
</dbReference>
<dbReference type="Proteomes" id="UP001200470">
    <property type="component" value="Unassembled WGS sequence"/>
</dbReference>
<accession>A0ABS9CHK2</accession>
<dbReference type="Pfam" id="PF04851">
    <property type="entry name" value="ResIII"/>
    <property type="match status" value="1"/>
</dbReference>
<keyword evidence="4" id="KW-1185">Reference proteome</keyword>